<dbReference type="Proteomes" id="UP001419268">
    <property type="component" value="Unassembled WGS sequence"/>
</dbReference>
<reference evidence="1 2" key="1">
    <citation type="submission" date="2024-01" db="EMBL/GenBank/DDBJ databases">
        <title>Genome assemblies of Stephania.</title>
        <authorList>
            <person name="Yang L."/>
        </authorList>
    </citation>
    <scope>NUCLEOTIDE SEQUENCE [LARGE SCALE GENOMIC DNA]</scope>
    <source>
        <strain evidence="1">JXDWG</strain>
        <tissue evidence="1">Leaf</tissue>
    </source>
</reference>
<protein>
    <submittedName>
        <fullName evidence="1">Uncharacterized protein</fullName>
    </submittedName>
</protein>
<evidence type="ECO:0000313" key="1">
    <source>
        <dbReference type="EMBL" id="KAK9118305.1"/>
    </source>
</evidence>
<gene>
    <name evidence="1" type="ORF">Scep_016398</name>
</gene>
<dbReference type="AlphaFoldDB" id="A0AAP0INE1"/>
<name>A0AAP0INE1_9MAGN</name>
<proteinExistence type="predicted"/>
<sequence>MKDEPRNRGDVDDCDGTMTTTRRWWRRIFGDGAVAEILAFRIDEMGLQGRGGEPWFVKPFRN</sequence>
<accession>A0AAP0INE1</accession>
<keyword evidence="2" id="KW-1185">Reference proteome</keyword>
<organism evidence="1 2">
    <name type="scientific">Stephania cephalantha</name>
    <dbReference type="NCBI Taxonomy" id="152367"/>
    <lineage>
        <taxon>Eukaryota</taxon>
        <taxon>Viridiplantae</taxon>
        <taxon>Streptophyta</taxon>
        <taxon>Embryophyta</taxon>
        <taxon>Tracheophyta</taxon>
        <taxon>Spermatophyta</taxon>
        <taxon>Magnoliopsida</taxon>
        <taxon>Ranunculales</taxon>
        <taxon>Menispermaceae</taxon>
        <taxon>Menispermoideae</taxon>
        <taxon>Cissampelideae</taxon>
        <taxon>Stephania</taxon>
    </lineage>
</organism>
<comment type="caution">
    <text evidence="1">The sequence shown here is derived from an EMBL/GenBank/DDBJ whole genome shotgun (WGS) entry which is preliminary data.</text>
</comment>
<evidence type="ECO:0000313" key="2">
    <source>
        <dbReference type="Proteomes" id="UP001419268"/>
    </source>
</evidence>
<dbReference type="EMBL" id="JBBNAG010000007">
    <property type="protein sequence ID" value="KAK9118305.1"/>
    <property type="molecule type" value="Genomic_DNA"/>
</dbReference>